<gene>
    <name evidence="2" type="ORF">M378DRAFT_167074</name>
</gene>
<feature type="region of interest" description="Disordered" evidence="1">
    <location>
        <begin position="81"/>
        <end position="114"/>
    </location>
</feature>
<organism evidence="2 3">
    <name type="scientific">Amanita muscaria (strain Koide BX008)</name>
    <dbReference type="NCBI Taxonomy" id="946122"/>
    <lineage>
        <taxon>Eukaryota</taxon>
        <taxon>Fungi</taxon>
        <taxon>Dikarya</taxon>
        <taxon>Basidiomycota</taxon>
        <taxon>Agaricomycotina</taxon>
        <taxon>Agaricomycetes</taxon>
        <taxon>Agaricomycetidae</taxon>
        <taxon>Agaricales</taxon>
        <taxon>Pluteineae</taxon>
        <taxon>Amanitaceae</taxon>
        <taxon>Amanita</taxon>
    </lineage>
</organism>
<dbReference type="HOGENOM" id="CLU_136300_0_0_1"/>
<dbReference type="InParanoid" id="A0A0C2T424"/>
<proteinExistence type="predicted"/>
<dbReference type="Proteomes" id="UP000054549">
    <property type="component" value="Unassembled WGS sequence"/>
</dbReference>
<dbReference type="AlphaFoldDB" id="A0A0C2T424"/>
<feature type="compositionally biased region" description="Basic and acidic residues" evidence="1">
    <location>
        <begin position="81"/>
        <end position="90"/>
    </location>
</feature>
<reference evidence="2 3" key="1">
    <citation type="submission" date="2014-04" db="EMBL/GenBank/DDBJ databases">
        <title>Evolutionary Origins and Diversification of the Mycorrhizal Mutualists.</title>
        <authorList>
            <consortium name="DOE Joint Genome Institute"/>
            <consortium name="Mycorrhizal Genomics Consortium"/>
            <person name="Kohler A."/>
            <person name="Kuo A."/>
            <person name="Nagy L.G."/>
            <person name="Floudas D."/>
            <person name="Copeland A."/>
            <person name="Barry K.W."/>
            <person name="Cichocki N."/>
            <person name="Veneault-Fourrey C."/>
            <person name="LaButti K."/>
            <person name="Lindquist E.A."/>
            <person name="Lipzen A."/>
            <person name="Lundell T."/>
            <person name="Morin E."/>
            <person name="Murat C."/>
            <person name="Riley R."/>
            <person name="Ohm R."/>
            <person name="Sun H."/>
            <person name="Tunlid A."/>
            <person name="Henrissat B."/>
            <person name="Grigoriev I.V."/>
            <person name="Hibbett D.S."/>
            <person name="Martin F."/>
        </authorList>
    </citation>
    <scope>NUCLEOTIDE SEQUENCE [LARGE SCALE GENOMIC DNA]</scope>
    <source>
        <strain evidence="2 3">Koide BX008</strain>
    </source>
</reference>
<sequence length="144" mass="16331">MESNQATLTIPDNDNKSVLRHLPSYEEATGPYSLRLPSYRSSYIRRFHPYPRYVTPPPACDSSDDHDDDVLDLSILDHRVRQLPVEREAPVDEQDNDNEQENAGEDGEDEEDVDVEPVIACDNGGEQLDPIFIKLVSYLVLSMV</sequence>
<protein>
    <submittedName>
        <fullName evidence="2">Uncharacterized protein</fullName>
    </submittedName>
</protein>
<evidence type="ECO:0000313" key="3">
    <source>
        <dbReference type="Proteomes" id="UP000054549"/>
    </source>
</evidence>
<name>A0A0C2T424_AMAMK</name>
<accession>A0A0C2T424</accession>
<dbReference type="EMBL" id="KN818286">
    <property type="protein sequence ID" value="KIL61274.1"/>
    <property type="molecule type" value="Genomic_DNA"/>
</dbReference>
<evidence type="ECO:0000313" key="2">
    <source>
        <dbReference type="EMBL" id="KIL61274.1"/>
    </source>
</evidence>
<keyword evidence="3" id="KW-1185">Reference proteome</keyword>
<feature type="compositionally biased region" description="Acidic residues" evidence="1">
    <location>
        <begin position="91"/>
        <end position="114"/>
    </location>
</feature>
<evidence type="ECO:0000256" key="1">
    <source>
        <dbReference type="SAM" id="MobiDB-lite"/>
    </source>
</evidence>